<dbReference type="KEGG" id="bba:Bd0354"/>
<reference evidence="1 2" key="1">
    <citation type="journal article" date="2004" name="Science">
        <title>A predator unmasked: life cycle of Bdellovibrio bacteriovorus from a genomic perspective.</title>
        <authorList>
            <person name="Rendulic S."/>
            <person name="Jagtap P."/>
            <person name="Rosinus A."/>
            <person name="Eppinger M."/>
            <person name="Baar C."/>
            <person name="Lanz C."/>
            <person name="Keller H."/>
            <person name="Lambert C."/>
            <person name="Evans K.J."/>
            <person name="Goesmann A."/>
            <person name="Meyer F."/>
            <person name="Sockett R.E."/>
            <person name="Schuster S.C."/>
        </authorList>
    </citation>
    <scope>NUCLEOTIDE SEQUENCE [LARGE SCALE GENOMIC DNA]</scope>
    <source>
        <strain evidence="2">ATCC 15356 / DSM 50701 / NCIMB 9529 / HD100</strain>
    </source>
</reference>
<keyword evidence="2" id="KW-1185">Reference proteome</keyword>
<gene>
    <name evidence="1" type="ordered locus">Bd0354</name>
</gene>
<evidence type="ECO:0000313" key="2">
    <source>
        <dbReference type="Proteomes" id="UP000008080"/>
    </source>
</evidence>
<evidence type="ECO:0000313" key="1">
    <source>
        <dbReference type="EMBL" id="CAE78006.1"/>
    </source>
</evidence>
<sequence>MEKSFLKQKGPLRDLFILFDGEDEIPEGSSYRSLLQRSRFYDCEE</sequence>
<dbReference type="HOGENOM" id="CLU_3196577_0_0_7"/>
<protein>
    <submittedName>
        <fullName evidence="1">Uncharacterized protein</fullName>
    </submittedName>
</protein>
<dbReference type="STRING" id="264462.Bd0354"/>
<organism evidence="1 2">
    <name type="scientific">Bdellovibrio bacteriovorus (strain ATCC 15356 / DSM 50701 / NCIMB 9529 / HD100)</name>
    <dbReference type="NCBI Taxonomy" id="264462"/>
    <lineage>
        <taxon>Bacteria</taxon>
        <taxon>Pseudomonadati</taxon>
        <taxon>Bdellovibrionota</taxon>
        <taxon>Bdellovibrionia</taxon>
        <taxon>Bdellovibrionales</taxon>
        <taxon>Pseudobdellovibrionaceae</taxon>
        <taxon>Bdellovibrio</taxon>
    </lineage>
</organism>
<dbReference type="AlphaFoldDB" id="Q6MQV2"/>
<name>Q6MQV2_BDEBA</name>
<accession>Q6MQV2</accession>
<proteinExistence type="predicted"/>
<dbReference type="EMBL" id="BX842646">
    <property type="protein sequence ID" value="CAE78006.1"/>
    <property type="molecule type" value="Genomic_DNA"/>
</dbReference>
<dbReference type="Proteomes" id="UP000008080">
    <property type="component" value="Chromosome"/>
</dbReference>